<evidence type="ECO:0000313" key="1">
    <source>
        <dbReference type="EMBL" id="KIJ57449.1"/>
    </source>
</evidence>
<evidence type="ECO:0000313" key="2">
    <source>
        <dbReference type="Proteomes" id="UP000053820"/>
    </source>
</evidence>
<organism evidence="1 2">
    <name type="scientific">Hydnomerulius pinastri MD-312</name>
    <dbReference type="NCBI Taxonomy" id="994086"/>
    <lineage>
        <taxon>Eukaryota</taxon>
        <taxon>Fungi</taxon>
        <taxon>Dikarya</taxon>
        <taxon>Basidiomycota</taxon>
        <taxon>Agaricomycotina</taxon>
        <taxon>Agaricomycetes</taxon>
        <taxon>Agaricomycetidae</taxon>
        <taxon>Boletales</taxon>
        <taxon>Boletales incertae sedis</taxon>
        <taxon>Leucogyrophana</taxon>
    </lineage>
</organism>
<proteinExistence type="predicted"/>
<dbReference type="EMBL" id="KN840401">
    <property type="protein sequence ID" value="KIJ57449.1"/>
    <property type="molecule type" value="Genomic_DNA"/>
</dbReference>
<dbReference type="Proteomes" id="UP000053820">
    <property type="component" value="Unassembled WGS sequence"/>
</dbReference>
<dbReference type="HOGENOM" id="CLU_1049942_0_0_1"/>
<name>A0A0C2PG27_9AGAM</name>
<accession>A0A0C2PG27</accession>
<keyword evidence="2" id="KW-1185">Reference proteome</keyword>
<reference evidence="1 2" key="1">
    <citation type="submission" date="2014-04" db="EMBL/GenBank/DDBJ databases">
        <title>Evolutionary Origins and Diversification of the Mycorrhizal Mutualists.</title>
        <authorList>
            <consortium name="DOE Joint Genome Institute"/>
            <consortium name="Mycorrhizal Genomics Consortium"/>
            <person name="Kohler A."/>
            <person name="Kuo A."/>
            <person name="Nagy L.G."/>
            <person name="Floudas D."/>
            <person name="Copeland A."/>
            <person name="Barry K.W."/>
            <person name="Cichocki N."/>
            <person name="Veneault-Fourrey C."/>
            <person name="LaButti K."/>
            <person name="Lindquist E.A."/>
            <person name="Lipzen A."/>
            <person name="Lundell T."/>
            <person name="Morin E."/>
            <person name="Murat C."/>
            <person name="Riley R."/>
            <person name="Ohm R."/>
            <person name="Sun H."/>
            <person name="Tunlid A."/>
            <person name="Henrissat B."/>
            <person name="Grigoriev I.V."/>
            <person name="Hibbett D.S."/>
            <person name="Martin F."/>
        </authorList>
    </citation>
    <scope>NUCLEOTIDE SEQUENCE [LARGE SCALE GENOMIC DNA]</scope>
    <source>
        <strain evidence="1 2">MD-312</strain>
    </source>
</reference>
<gene>
    <name evidence="1" type="ORF">HYDPIDRAFT_35121</name>
</gene>
<dbReference type="AlphaFoldDB" id="A0A0C2PG27"/>
<protein>
    <submittedName>
        <fullName evidence="1">Uncharacterized protein</fullName>
    </submittedName>
</protein>
<dbReference type="OrthoDB" id="3261690at2759"/>
<sequence>MQHDEDNVLQALPSRGISLPNFNRMLIETMEDPNVSEEDYYHSLYLALTGIDKRENLQYALEPTANYFRGAREVRIVRDYDSLICFNDFIPVTEAMYIYPIANPTYTLTNSVHMKVPMRIHEGEPREDVNPQDVPNICIGEVDQRTRVRMFFPRLYQRGVSPARPLTHEQLAAVYEEGLYPIIRDIAPDVLTNWPIDYDGACIRARNQNGTTQYSSRAFPRDLIYTLGYELRSRLAAEYDWAGSIVFMTQIQGVKDGYQHHSTTG</sequence>